<dbReference type="InterPro" id="IPR036249">
    <property type="entry name" value="Thioredoxin-like_sf"/>
</dbReference>
<dbReference type="AlphaFoldDB" id="A0A2M9XXI9"/>
<dbReference type="SUPFAM" id="SSF52833">
    <property type="entry name" value="Thioredoxin-like"/>
    <property type="match status" value="1"/>
</dbReference>
<dbReference type="PROSITE" id="PS51352">
    <property type="entry name" value="THIOREDOXIN_2"/>
    <property type="match status" value="1"/>
</dbReference>
<evidence type="ECO:0000313" key="2">
    <source>
        <dbReference type="EMBL" id="TGK92708.1"/>
    </source>
</evidence>
<dbReference type="InterPro" id="IPR050553">
    <property type="entry name" value="Thioredoxin_ResA/DsbE_sf"/>
</dbReference>
<evidence type="ECO:0000313" key="3">
    <source>
        <dbReference type="Proteomes" id="UP000297891"/>
    </source>
</evidence>
<dbReference type="EMBL" id="RQFP01000009">
    <property type="protein sequence ID" value="TGK92708.1"/>
    <property type="molecule type" value="Genomic_DNA"/>
</dbReference>
<evidence type="ECO:0000259" key="1">
    <source>
        <dbReference type="PROSITE" id="PS51352"/>
    </source>
</evidence>
<feature type="domain" description="Thioredoxin" evidence="1">
    <location>
        <begin position="35"/>
        <end position="169"/>
    </location>
</feature>
<dbReference type="Pfam" id="PF13905">
    <property type="entry name" value="Thioredoxin_8"/>
    <property type="match status" value="1"/>
</dbReference>
<dbReference type="PANTHER" id="PTHR42852">
    <property type="entry name" value="THIOL:DISULFIDE INTERCHANGE PROTEIN DSBE"/>
    <property type="match status" value="1"/>
</dbReference>
<sequence length="169" mass="19482">MKIWKQLPYGWKVVSAFVFFFSTTLCFAYFKGRDTKPGVPIEILATTPTEANSWKGHSKVVYFWATWCTICKAYSPILEANLSFLPKSTIFLSVLEAEDSEETKDIMTKLTPDAKHPIYAADYRMLKEWRISAYPTTVFLNEEGKVVFSDTGILSPIGFWLRSFLLRFF</sequence>
<dbReference type="RefSeq" id="WP_100792042.1">
    <property type="nucleotide sequence ID" value="NZ_NPDQ01000009.1"/>
</dbReference>
<comment type="caution">
    <text evidence="2">The sequence shown here is derived from an EMBL/GenBank/DDBJ whole genome shotgun (WGS) entry which is preliminary data.</text>
</comment>
<gene>
    <name evidence="2" type="ORF">EHQ30_12725</name>
</gene>
<dbReference type="PANTHER" id="PTHR42852:SF17">
    <property type="entry name" value="THIOREDOXIN-LIKE PROTEIN HI_1115"/>
    <property type="match status" value="1"/>
</dbReference>
<accession>A0A2M9XXI9</accession>
<reference evidence="2" key="1">
    <citation type="journal article" date="2019" name="PLoS Negl. Trop. Dis.">
        <title>Revisiting the worldwide diversity of Leptospira species in the environment.</title>
        <authorList>
            <person name="Vincent A.T."/>
            <person name="Schiettekatte O."/>
            <person name="Bourhy P."/>
            <person name="Veyrier F.J."/>
            <person name="Picardeau M."/>
        </authorList>
    </citation>
    <scope>NUCLEOTIDE SEQUENCE [LARGE SCALE GENOMIC DNA]</scope>
    <source>
        <strain evidence="2">201800277</strain>
    </source>
</reference>
<name>A0A2M9XXI9_9LEPT</name>
<proteinExistence type="predicted"/>
<dbReference type="InterPro" id="IPR013766">
    <property type="entry name" value="Thioredoxin_domain"/>
</dbReference>
<keyword evidence="3" id="KW-1185">Reference proteome</keyword>
<dbReference type="Proteomes" id="UP000297891">
    <property type="component" value="Unassembled WGS sequence"/>
</dbReference>
<organism evidence="2 3">
    <name type="scientific">Leptospira brenneri</name>
    <dbReference type="NCBI Taxonomy" id="2023182"/>
    <lineage>
        <taxon>Bacteria</taxon>
        <taxon>Pseudomonadati</taxon>
        <taxon>Spirochaetota</taxon>
        <taxon>Spirochaetia</taxon>
        <taxon>Leptospirales</taxon>
        <taxon>Leptospiraceae</taxon>
        <taxon>Leptospira</taxon>
    </lineage>
</organism>
<dbReference type="InterPro" id="IPR012336">
    <property type="entry name" value="Thioredoxin-like_fold"/>
</dbReference>
<protein>
    <submittedName>
        <fullName evidence="2">TlpA family protein disulfide reductase</fullName>
    </submittedName>
</protein>
<dbReference type="Gene3D" id="3.40.30.10">
    <property type="entry name" value="Glutaredoxin"/>
    <property type="match status" value="1"/>
</dbReference>
<dbReference type="OrthoDB" id="9809733at2"/>